<keyword evidence="2" id="KW-1185">Reference proteome</keyword>
<sequence length="51" mass="5889">MNELKKRSNNWTNSERHAALSTILNQHIHFLESLKGPLSEIRPMSLNGMRS</sequence>
<evidence type="ECO:0000313" key="2">
    <source>
        <dbReference type="Proteomes" id="UP001164746"/>
    </source>
</evidence>
<dbReference type="Proteomes" id="UP001164746">
    <property type="component" value="Chromosome 8"/>
</dbReference>
<gene>
    <name evidence="1" type="ORF">MAR_027827</name>
</gene>
<name>A0ABY7EXR6_MYAAR</name>
<dbReference type="EMBL" id="CP111019">
    <property type="protein sequence ID" value="WAR13647.1"/>
    <property type="molecule type" value="Genomic_DNA"/>
</dbReference>
<protein>
    <submittedName>
        <fullName evidence="1">Uncharacterized protein</fullName>
    </submittedName>
</protein>
<proteinExistence type="predicted"/>
<accession>A0ABY7EXR6</accession>
<organism evidence="1 2">
    <name type="scientific">Mya arenaria</name>
    <name type="common">Soft-shell clam</name>
    <dbReference type="NCBI Taxonomy" id="6604"/>
    <lineage>
        <taxon>Eukaryota</taxon>
        <taxon>Metazoa</taxon>
        <taxon>Spiralia</taxon>
        <taxon>Lophotrochozoa</taxon>
        <taxon>Mollusca</taxon>
        <taxon>Bivalvia</taxon>
        <taxon>Autobranchia</taxon>
        <taxon>Heteroconchia</taxon>
        <taxon>Euheterodonta</taxon>
        <taxon>Imparidentia</taxon>
        <taxon>Neoheterodontei</taxon>
        <taxon>Myida</taxon>
        <taxon>Myoidea</taxon>
        <taxon>Myidae</taxon>
        <taxon>Mya</taxon>
    </lineage>
</organism>
<evidence type="ECO:0000313" key="1">
    <source>
        <dbReference type="EMBL" id="WAR13647.1"/>
    </source>
</evidence>
<reference evidence="1" key="1">
    <citation type="submission" date="2022-11" db="EMBL/GenBank/DDBJ databases">
        <title>Centuries of genome instability and evolution in soft-shell clam transmissible cancer (bioRxiv).</title>
        <authorList>
            <person name="Hart S.F.M."/>
            <person name="Yonemitsu M.A."/>
            <person name="Giersch R.M."/>
            <person name="Beal B.F."/>
            <person name="Arriagada G."/>
            <person name="Davis B.W."/>
            <person name="Ostrander E.A."/>
            <person name="Goff S.P."/>
            <person name="Metzger M.J."/>
        </authorList>
    </citation>
    <scope>NUCLEOTIDE SEQUENCE</scope>
    <source>
        <strain evidence="1">MELC-2E11</strain>
        <tissue evidence="1">Siphon/mantle</tissue>
    </source>
</reference>